<dbReference type="Pfam" id="PF09972">
    <property type="entry name" value="DUF2207"/>
    <property type="match status" value="1"/>
</dbReference>
<dbReference type="Proteomes" id="UP000008975">
    <property type="component" value="Chromosome"/>
</dbReference>
<protein>
    <recommendedName>
        <fullName evidence="8">DUF2207 domain-containing protein</fullName>
    </recommendedName>
</protein>
<feature type="signal peptide" evidence="3">
    <location>
        <begin position="1"/>
        <end position="36"/>
    </location>
</feature>
<name>E8NEG3_MICTS</name>
<feature type="transmembrane region" description="Helical" evidence="2">
    <location>
        <begin position="448"/>
        <end position="468"/>
    </location>
</feature>
<dbReference type="InterPro" id="IPR018702">
    <property type="entry name" value="DUF2207"/>
</dbReference>
<evidence type="ECO:0008006" key="8">
    <source>
        <dbReference type="Google" id="ProtNLM"/>
    </source>
</evidence>
<dbReference type="HOGENOM" id="CLU_438575_0_0_11"/>
<keyword evidence="2" id="KW-0812">Transmembrane</keyword>
<dbReference type="STRING" id="979556.MTES_0865"/>
<evidence type="ECO:0000259" key="5">
    <source>
        <dbReference type="Pfam" id="PF20990"/>
    </source>
</evidence>
<dbReference type="Pfam" id="PF20990">
    <property type="entry name" value="DUF2207_C"/>
    <property type="match status" value="1"/>
</dbReference>
<evidence type="ECO:0000313" key="6">
    <source>
        <dbReference type="EMBL" id="BAJ73829.1"/>
    </source>
</evidence>
<dbReference type="InterPro" id="IPR048389">
    <property type="entry name" value="YciQ-like_C"/>
</dbReference>
<accession>E8NEG3</accession>
<dbReference type="KEGG" id="mts:MTES_0865"/>
<evidence type="ECO:0000313" key="7">
    <source>
        <dbReference type="Proteomes" id="UP000008975"/>
    </source>
</evidence>
<dbReference type="RefSeq" id="WP_013583956.1">
    <property type="nucleotide sequence ID" value="NC_015125.1"/>
</dbReference>
<dbReference type="OrthoDB" id="4973253at2"/>
<feature type="region of interest" description="Disordered" evidence="1">
    <location>
        <begin position="585"/>
        <end position="616"/>
    </location>
</feature>
<feature type="transmembrane region" description="Helical" evidence="2">
    <location>
        <begin position="263"/>
        <end position="285"/>
    </location>
</feature>
<gene>
    <name evidence="6" type="ordered locus">MTES_0865</name>
</gene>
<evidence type="ECO:0000256" key="2">
    <source>
        <dbReference type="SAM" id="Phobius"/>
    </source>
</evidence>
<organism evidence="6 7">
    <name type="scientific">Microbacterium testaceum (strain StLB037)</name>
    <dbReference type="NCBI Taxonomy" id="979556"/>
    <lineage>
        <taxon>Bacteria</taxon>
        <taxon>Bacillati</taxon>
        <taxon>Actinomycetota</taxon>
        <taxon>Actinomycetes</taxon>
        <taxon>Micrococcales</taxon>
        <taxon>Microbacteriaceae</taxon>
        <taxon>Microbacterium</taxon>
    </lineage>
</organism>
<feature type="domain" description="DUF2207" evidence="4">
    <location>
        <begin position="56"/>
        <end position="180"/>
    </location>
</feature>
<proteinExistence type="predicted"/>
<reference evidence="6 7" key="1">
    <citation type="journal article" date="2011" name="J. Bacteriol.">
        <title>Genome sequence of Microbacterium testaceum StLB037, an N-acylhomoserine lactone-degrading bacterium isolated from potato leaves.</title>
        <authorList>
            <person name="Morohoshi T."/>
            <person name="Wang W.-Z."/>
            <person name="Someya N."/>
            <person name="Ikeda T."/>
        </authorList>
    </citation>
    <scope>NUCLEOTIDE SEQUENCE [LARGE SCALE GENOMIC DNA]</scope>
    <source>
        <strain evidence="6 7">StLB037</strain>
    </source>
</reference>
<sequence>MDAAASTTRPRRAALAAVFALALLLLVFAGAPSARADVNDFTFDSFDADMLLTRAPDGHAALKVTETIVARFPDEDQNKGIVRVIPDTYNDIALHTEIVSVTDGSGSPVPYEVEESRRELRVLTGDDTYVRGVQTYVISYTQRDTIRSFVDTDADEFYRDINGTDGEQPFGEVSARLRVDADLADAALDGAASCYQGRMGSNTPCDISRAGGSGGPLSWSARATDLGPGENMTIAVGFARGTFVPGEVSRTPLEQFSFDNAPLLGGVSVGAVGLGVAGLAAALVARRKGRDAEGRGVIVPEYGPPDDVDVLEGAELVQRGRAGVPAAILDAAIAGHLRIIDDPLDAKRLTLELVRTDDATPLHRGVLTAVFGADAEPGARVSLGAHNQDAATALQALPRAAAAELRRRGWTERPRHGRSALAIALAIGAFVVAVATLIVAAAGTDPSWWQVAAVPVTVVIGILSFVFLRYRDRVTDAGTAARDHLKGLRDYLALAEADRLRILQSPEGAERRPVDANDPTQVLHLYERLLPWAVVWGVEKEWAEALDTRVRETGDDLPWYAATNGFSTAAFSSTFSSLQSASTPVTTSSGSGSFSGGSFGGGFSGGGMGGGSVGGR</sequence>
<feature type="domain" description="Predicted membrane protein YciQ-like C-terminal" evidence="5">
    <location>
        <begin position="300"/>
        <end position="546"/>
    </location>
</feature>
<dbReference type="eggNOG" id="COG4907">
    <property type="taxonomic scope" value="Bacteria"/>
</dbReference>
<keyword evidence="3" id="KW-0732">Signal</keyword>
<feature type="transmembrane region" description="Helical" evidence="2">
    <location>
        <begin position="420"/>
        <end position="442"/>
    </location>
</feature>
<evidence type="ECO:0000259" key="4">
    <source>
        <dbReference type="Pfam" id="PF09972"/>
    </source>
</evidence>
<feature type="chain" id="PRO_5003228898" description="DUF2207 domain-containing protein" evidence="3">
    <location>
        <begin position="37"/>
        <end position="616"/>
    </location>
</feature>
<dbReference type="AlphaFoldDB" id="E8NEG3"/>
<dbReference type="EMBL" id="AP012052">
    <property type="protein sequence ID" value="BAJ73829.1"/>
    <property type="molecule type" value="Genomic_DNA"/>
</dbReference>
<feature type="compositionally biased region" description="Gly residues" evidence="1">
    <location>
        <begin position="593"/>
        <end position="616"/>
    </location>
</feature>
<keyword evidence="2" id="KW-1133">Transmembrane helix</keyword>
<keyword evidence="2" id="KW-0472">Membrane</keyword>
<evidence type="ECO:0000256" key="1">
    <source>
        <dbReference type="SAM" id="MobiDB-lite"/>
    </source>
</evidence>
<reference key="2">
    <citation type="submission" date="2011-02" db="EMBL/GenBank/DDBJ databases">
        <title>Genome sequence of Microbacterium testaceum StLB037.</title>
        <authorList>
            <person name="Morohoshi T."/>
            <person name="Wang W.Z."/>
            <person name="Someya N."/>
            <person name="Ikeda T."/>
        </authorList>
    </citation>
    <scope>NUCLEOTIDE SEQUENCE</scope>
    <source>
        <strain>StLB037</strain>
    </source>
</reference>
<evidence type="ECO:0000256" key="3">
    <source>
        <dbReference type="SAM" id="SignalP"/>
    </source>
</evidence>